<accession>A0ABS2WUT1</accession>
<feature type="non-terminal residue" evidence="1">
    <location>
        <position position="74"/>
    </location>
</feature>
<comment type="caution">
    <text evidence="1">The sequence shown here is derived from an EMBL/GenBank/DDBJ whole genome shotgun (WGS) entry which is preliminary data.</text>
</comment>
<evidence type="ECO:0000313" key="1">
    <source>
        <dbReference type="EMBL" id="MBN2965338.1"/>
    </source>
</evidence>
<dbReference type="RefSeq" id="WP_205459898.1">
    <property type="nucleotide sequence ID" value="NZ_JAFHKK010000032.1"/>
</dbReference>
<name>A0ABS2WUT1_9BACT</name>
<gene>
    <name evidence="1" type="ORF">JWV37_11145</name>
</gene>
<dbReference type="EMBL" id="JAFHKK010000032">
    <property type="protein sequence ID" value="MBN2965338.1"/>
    <property type="molecule type" value="Genomic_DNA"/>
</dbReference>
<reference evidence="2" key="1">
    <citation type="submission" date="2021-02" db="EMBL/GenBank/DDBJ databases">
        <title>Sulfurospirillum tamanensis sp. nov.</title>
        <authorList>
            <person name="Merkel A.Y."/>
        </authorList>
    </citation>
    <scope>NUCLEOTIDE SEQUENCE [LARGE SCALE GENOMIC DNA]</scope>
    <source>
        <strain evidence="2">T05b</strain>
    </source>
</reference>
<protein>
    <submittedName>
        <fullName evidence="1">Uncharacterized protein</fullName>
    </submittedName>
</protein>
<reference evidence="1 2" key="2">
    <citation type="submission" date="2021-02" db="EMBL/GenBank/DDBJ databases">
        <title>Sulfurospirillum tamanensis sp. nov.</title>
        <authorList>
            <person name="Frolova A."/>
            <person name="Merkel A."/>
            <person name="Slobodkin A."/>
        </authorList>
    </citation>
    <scope>NUCLEOTIDE SEQUENCE [LARGE SCALE GENOMIC DNA]</scope>
    <source>
        <strain evidence="1 2">T05b</strain>
    </source>
</reference>
<keyword evidence="2" id="KW-1185">Reference proteome</keyword>
<evidence type="ECO:0000313" key="2">
    <source>
        <dbReference type="Proteomes" id="UP000703590"/>
    </source>
</evidence>
<sequence length="74" mass="8326">MENTNPKKQKDATKLTTSKLATKLEIKTNELNKKLVSLGYLEKKNKDFHLTQEGKQAGGTTKSTGARAYILWDE</sequence>
<reference evidence="1 2" key="3">
    <citation type="submission" date="2021-02" db="EMBL/GenBank/DDBJ databases">
        <authorList>
            <person name="Merkel A.Y."/>
        </authorList>
    </citation>
    <scope>NUCLEOTIDE SEQUENCE [LARGE SCALE GENOMIC DNA]</scope>
    <source>
        <strain evidence="1 2">T05b</strain>
    </source>
</reference>
<organism evidence="1 2">
    <name type="scientific">Sulfurospirillum tamanense</name>
    <dbReference type="NCBI Taxonomy" id="2813362"/>
    <lineage>
        <taxon>Bacteria</taxon>
        <taxon>Pseudomonadati</taxon>
        <taxon>Campylobacterota</taxon>
        <taxon>Epsilonproteobacteria</taxon>
        <taxon>Campylobacterales</taxon>
        <taxon>Sulfurospirillaceae</taxon>
        <taxon>Sulfurospirillum</taxon>
    </lineage>
</organism>
<dbReference type="Proteomes" id="UP000703590">
    <property type="component" value="Unassembled WGS sequence"/>
</dbReference>
<proteinExistence type="predicted"/>